<feature type="region of interest" description="Disordered" evidence="1">
    <location>
        <begin position="264"/>
        <end position="325"/>
    </location>
</feature>
<proteinExistence type="predicted"/>
<feature type="transmembrane region" description="Helical" evidence="2">
    <location>
        <begin position="88"/>
        <end position="110"/>
    </location>
</feature>
<dbReference type="KEGG" id="ahm:TL08_21090"/>
<gene>
    <name evidence="3" type="ORF">TL08_21090</name>
</gene>
<protein>
    <submittedName>
        <fullName evidence="3">DUF2637 family protein</fullName>
    </submittedName>
</protein>
<evidence type="ECO:0000313" key="4">
    <source>
        <dbReference type="Proteomes" id="UP000095210"/>
    </source>
</evidence>
<evidence type="ECO:0000256" key="1">
    <source>
        <dbReference type="SAM" id="MobiDB-lite"/>
    </source>
</evidence>
<keyword evidence="2" id="KW-0812">Transmembrane</keyword>
<sequence>MSEAEIDPWLAGKARLAETRAAGRAQAIMAREAAQAKQRAAREERAEKRRKRRRALVARWLPEVPWLVIMGAPMLLSWTAMAAFGVSIFGPVGVLLPLFADASLIVFAMARSAAVKRGEPGGALLVGVLVSAGLAGGMAFAHGVEDGVDDGGLIRGLVMAAVAVGGAVVHQLVHGRSPQAGRTRRDRPRGVERAAARRADRVRRAAVLAAVPVVRSDGAVTLVHRSGPVRVTRTRWGRTRVVPTPDPEPGDRLAEEIGVWLAAGAPDHPAPLPGPAPIPPVPDSDPDDPDSGDARTPADPAPDPDGSEVDDSEVQRVLDAHADGMRITVDEVRKLLRVRKDRASQVTRAAKDRRRRDDGGTGPVPVRT</sequence>
<feature type="transmembrane region" description="Helical" evidence="2">
    <location>
        <begin position="122"/>
        <end position="141"/>
    </location>
</feature>
<evidence type="ECO:0000256" key="2">
    <source>
        <dbReference type="SAM" id="Phobius"/>
    </source>
</evidence>
<feature type="region of interest" description="Disordered" evidence="1">
    <location>
        <begin position="175"/>
        <end position="197"/>
    </location>
</feature>
<keyword evidence="2" id="KW-1133">Transmembrane helix</keyword>
<keyword evidence="4" id="KW-1185">Reference proteome</keyword>
<reference evidence="4" key="1">
    <citation type="submission" date="2016-03" db="EMBL/GenBank/DDBJ databases">
        <title>Complete genome sequence of the type strain Actinoalloteichus hymeniacidonis DSM 45092.</title>
        <authorList>
            <person name="Schaffert L."/>
            <person name="Albersmeier A."/>
            <person name="Winkler A."/>
            <person name="Kalinowski J."/>
            <person name="Zotchev S."/>
            <person name="Ruckert C."/>
        </authorList>
    </citation>
    <scope>NUCLEOTIDE SEQUENCE [LARGE SCALE GENOMIC DNA]</scope>
    <source>
        <strain evidence="4">HPA177(T) (DSM 45092(T))</strain>
    </source>
</reference>
<feature type="compositionally biased region" description="Basic and acidic residues" evidence="1">
    <location>
        <begin position="313"/>
        <end position="325"/>
    </location>
</feature>
<feature type="transmembrane region" description="Helical" evidence="2">
    <location>
        <begin position="56"/>
        <end position="76"/>
    </location>
</feature>
<dbReference type="Proteomes" id="UP000095210">
    <property type="component" value="Chromosome"/>
</dbReference>
<dbReference type="EMBL" id="CP014859">
    <property type="protein sequence ID" value="AOS65008.1"/>
    <property type="molecule type" value="Genomic_DNA"/>
</dbReference>
<evidence type="ECO:0000313" key="3">
    <source>
        <dbReference type="EMBL" id="AOS65008.1"/>
    </source>
</evidence>
<dbReference type="RefSeq" id="WP_157421221.1">
    <property type="nucleotide sequence ID" value="NZ_CP014859.1"/>
</dbReference>
<organism evidence="3 4">
    <name type="scientific">Actinoalloteichus hymeniacidonis</name>
    <dbReference type="NCBI Taxonomy" id="340345"/>
    <lineage>
        <taxon>Bacteria</taxon>
        <taxon>Bacillati</taxon>
        <taxon>Actinomycetota</taxon>
        <taxon>Actinomycetes</taxon>
        <taxon>Pseudonocardiales</taxon>
        <taxon>Pseudonocardiaceae</taxon>
        <taxon>Actinoalloteichus</taxon>
    </lineage>
</organism>
<accession>A0AAC9MZ29</accession>
<feature type="region of interest" description="Disordered" evidence="1">
    <location>
        <begin position="340"/>
        <end position="368"/>
    </location>
</feature>
<keyword evidence="2" id="KW-0472">Membrane</keyword>
<dbReference type="AlphaFoldDB" id="A0AAC9MZ29"/>
<name>A0AAC9MZ29_9PSEU</name>
<feature type="compositionally biased region" description="Basic and acidic residues" evidence="1">
    <location>
        <begin position="188"/>
        <end position="197"/>
    </location>
</feature>
<feature type="compositionally biased region" description="Pro residues" evidence="1">
    <location>
        <begin position="268"/>
        <end position="283"/>
    </location>
</feature>
<feature type="transmembrane region" description="Helical" evidence="2">
    <location>
        <begin position="153"/>
        <end position="173"/>
    </location>
</feature>